<dbReference type="OrthoDB" id="308440at2759"/>
<dbReference type="AlphaFoldDB" id="A0A8X8XQP2"/>
<dbReference type="Gene3D" id="2.10.109.10">
    <property type="entry name" value="Umud Fragment, subunit A"/>
    <property type="match status" value="1"/>
</dbReference>
<dbReference type="GO" id="GO:0004252">
    <property type="term" value="F:serine-type endopeptidase activity"/>
    <property type="evidence" value="ECO:0007669"/>
    <property type="project" value="InterPro"/>
</dbReference>
<name>A0A8X8XQP2_SALSN</name>
<organism evidence="1">
    <name type="scientific">Salvia splendens</name>
    <name type="common">Scarlet sage</name>
    <dbReference type="NCBI Taxonomy" id="180675"/>
    <lineage>
        <taxon>Eukaryota</taxon>
        <taxon>Viridiplantae</taxon>
        <taxon>Streptophyta</taxon>
        <taxon>Embryophyta</taxon>
        <taxon>Tracheophyta</taxon>
        <taxon>Spermatophyta</taxon>
        <taxon>Magnoliopsida</taxon>
        <taxon>eudicotyledons</taxon>
        <taxon>Gunneridae</taxon>
        <taxon>Pentapetalae</taxon>
        <taxon>asterids</taxon>
        <taxon>lamiids</taxon>
        <taxon>Lamiales</taxon>
        <taxon>Lamiaceae</taxon>
        <taxon>Nepetoideae</taxon>
        <taxon>Mentheae</taxon>
        <taxon>Salviinae</taxon>
        <taxon>Salvia</taxon>
        <taxon>Salvia subgen. Calosphace</taxon>
        <taxon>core Calosphace</taxon>
    </lineage>
</organism>
<accession>A0A8X8XQP2</accession>
<dbReference type="GO" id="GO:0006465">
    <property type="term" value="P:signal peptide processing"/>
    <property type="evidence" value="ECO:0007669"/>
    <property type="project" value="InterPro"/>
</dbReference>
<evidence type="ECO:0008006" key="3">
    <source>
        <dbReference type="Google" id="ProtNLM"/>
    </source>
</evidence>
<dbReference type="InterPro" id="IPR053307">
    <property type="entry name" value="Mitochondrial_IM_protease"/>
</dbReference>
<evidence type="ECO:0000313" key="1">
    <source>
        <dbReference type="EMBL" id="KAG6416223.1"/>
    </source>
</evidence>
<dbReference type="PANTHER" id="PTHR47040:SF1">
    <property type="entry name" value="MITOCHONDRIAL ATP-INDEPENDENT INNER MEMBRANE PROTEASE SUBUNIT 2"/>
    <property type="match status" value="1"/>
</dbReference>
<comment type="caution">
    <text evidence="1">The sequence shown here is derived from an EMBL/GenBank/DDBJ whole genome shotgun (WGS) entry which is preliminary data.</text>
</comment>
<reference evidence="1" key="2">
    <citation type="submission" date="2020-08" db="EMBL/GenBank/DDBJ databases">
        <title>Plant Genome Project.</title>
        <authorList>
            <person name="Zhang R.-G."/>
        </authorList>
    </citation>
    <scope>NUCLEOTIDE SEQUENCE</scope>
    <source>
        <strain evidence="1">Huo1</strain>
        <tissue evidence="1">Leaf</tissue>
    </source>
</reference>
<proteinExistence type="predicted"/>
<dbReference type="Proteomes" id="UP000298416">
    <property type="component" value="Unassembled WGS sequence"/>
</dbReference>
<keyword evidence="2" id="KW-1185">Reference proteome</keyword>
<gene>
    <name evidence="1" type="ORF">SASPL_123648</name>
</gene>
<sequence>MASLSNWFRYASSKVGYSISLYQKTHGRVDAKSFDTIMKTILVGKLTFLHQNKSEDVSPTIGTEAGTFLVRRIPHADLTNVFVGDLVVLKDPMNLDKYLVRRLAAVEGYEMASTDEKDEPFVLEDNECWVLADNEDLKPKDSYDSRSFGPVTLSDIIGRAIYCLKNDVDHGPVNNSDLSASEDSPVLAVELDVDELKKNNRR</sequence>
<dbReference type="SUPFAM" id="SSF51306">
    <property type="entry name" value="LexA/Signal peptidase"/>
    <property type="match status" value="1"/>
</dbReference>
<protein>
    <recommendedName>
        <fullName evidence="3">Mitochondrial inner membrane protease subunit 1</fullName>
    </recommendedName>
</protein>
<dbReference type="EMBL" id="PNBA02000008">
    <property type="protein sequence ID" value="KAG6416223.1"/>
    <property type="molecule type" value="Genomic_DNA"/>
</dbReference>
<reference evidence="1" key="1">
    <citation type="submission" date="2018-01" db="EMBL/GenBank/DDBJ databases">
        <authorList>
            <person name="Mao J.F."/>
        </authorList>
    </citation>
    <scope>NUCLEOTIDE SEQUENCE</scope>
    <source>
        <strain evidence="1">Huo1</strain>
        <tissue evidence="1">Leaf</tissue>
    </source>
</reference>
<dbReference type="CDD" id="cd06530">
    <property type="entry name" value="S26_SPase_I"/>
    <property type="match status" value="1"/>
</dbReference>
<dbReference type="InterPro" id="IPR019533">
    <property type="entry name" value="Peptidase_S26"/>
</dbReference>
<dbReference type="InterPro" id="IPR036286">
    <property type="entry name" value="LexA/Signal_pep-like_sf"/>
</dbReference>
<evidence type="ECO:0000313" key="2">
    <source>
        <dbReference type="Proteomes" id="UP000298416"/>
    </source>
</evidence>
<dbReference type="PANTHER" id="PTHR47040">
    <property type="entry name" value="OSJNBA0068L06.9 PROTEIN"/>
    <property type="match status" value="1"/>
</dbReference>